<dbReference type="Proteomes" id="UP001489004">
    <property type="component" value="Unassembled WGS sequence"/>
</dbReference>
<protein>
    <submittedName>
        <fullName evidence="3">Uncharacterized protein</fullName>
    </submittedName>
</protein>
<evidence type="ECO:0000313" key="4">
    <source>
        <dbReference type="Proteomes" id="UP001489004"/>
    </source>
</evidence>
<evidence type="ECO:0000313" key="3">
    <source>
        <dbReference type="EMBL" id="KAK9819893.1"/>
    </source>
</evidence>
<evidence type="ECO:0000256" key="1">
    <source>
        <dbReference type="SAM" id="Coils"/>
    </source>
</evidence>
<feature type="coiled-coil region" evidence="1">
    <location>
        <begin position="193"/>
        <end position="241"/>
    </location>
</feature>
<keyword evidence="1" id="KW-0175">Coiled coil</keyword>
<feature type="compositionally biased region" description="Polar residues" evidence="2">
    <location>
        <begin position="259"/>
        <end position="284"/>
    </location>
</feature>
<feature type="coiled-coil region" evidence="1">
    <location>
        <begin position="69"/>
        <end position="142"/>
    </location>
</feature>
<dbReference type="PANTHER" id="PTHR45615:SF63">
    <property type="entry name" value="CHROMOSOME UNDETERMINED SCAFFOLD_10, WHOLE GENOME SHOTGUN SEQUENCE"/>
    <property type="match status" value="1"/>
</dbReference>
<keyword evidence="4" id="KW-1185">Reference proteome</keyword>
<proteinExistence type="predicted"/>
<organism evidence="3 4">
    <name type="scientific">[Myrmecia] bisecta</name>
    <dbReference type="NCBI Taxonomy" id="41462"/>
    <lineage>
        <taxon>Eukaryota</taxon>
        <taxon>Viridiplantae</taxon>
        <taxon>Chlorophyta</taxon>
        <taxon>core chlorophytes</taxon>
        <taxon>Trebouxiophyceae</taxon>
        <taxon>Trebouxiales</taxon>
        <taxon>Trebouxiaceae</taxon>
        <taxon>Myrmecia</taxon>
    </lineage>
</organism>
<dbReference type="PANTHER" id="PTHR45615">
    <property type="entry name" value="MYOSIN HEAVY CHAIN, NON-MUSCLE"/>
    <property type="match status" value="1"/>
</dbReference>
<reference evidence="3 4" key="1">
    <citation type="journal article" date="2024" name="Nat. Commun.">
        <title>Phylogenomics reveals the evolutionary origins of lichenization in chlorophyte algae.</title>
        <authorList>
            <person name="Puginier C."/>
            <person name="Libourel C."/>
            <person name="Otte J."/>
            <person name="Skaloud P."/>
            <person name="Haon M."/>
            <person name="Grisel S."/>
            <person name="Petersen M."/>
            <person name="Berrin J.G."/>
            <person name="Delaux P.M."/>
            <person name="Dal Grande F."/>
            <person name="Keller J."/>
        </authorList>
    </citation>
    <scope>NUCLEOTIDE SEQUENCE [LARGE SCALE GENOMIC DNA]</scope>
    <source>
        <strain evidence="3 4">SAG 2043</strain>
    </source>
</reference>
<dbReference type="AlphaFoldDB" id="A0AAW1QEN9"/>
<feature type="compositionally biased region" description="Low complexity" evidence="2">
    <location>
        <begin position="292"/>
        <end position="302"/>
    </location>
</feature>
<sequence length="589" mass="65527">MEEPAPVDQSPKQSFQSEIDDLMKECKMACKNLKALFKLDPESMKVVVRLERILWRPASILEEMQATWKQELRVQRNEYETKLRQARSRFQQWQDGVKARLETDQEQHQLAEAKAQQHERLVASLTAQLQAAQSDHAKAVDEVHTLKSLLKTAGLDRPTSGGAVEQSAQLPQRVDHSQKIYEAAVVSGFRGQLEREQQHSQQLAQDVHQLRNVNLRLHKDVEEALLEVDSLKRQLAKTEVASRRTIAFGSSAAPASAMQPHSSVTGNANQSSLTGGLMRSSTQGLDRGSSRLPGLGVGVPPGAEQQDLEMEVYRLRSAVTQLHRDCSNVMHALEVLQDENTELVVREARLATDNRQVARKFAKHLRQVRRKWHEARLQHDEITFHRLEAKMQADIMQLESTSGRGAFGCLSGPLPQYTSRSCQTGSWQFLRIDPDELNGCRHMPDDSLQVAGTKMWRTSDDAQGNTSPSCAETHHDRHSHAKAPLQLRQMAFPADAFAIEESAGGAVKAGSNPSTAPFQPRRMDGLGIVMGASQVGLEHSLAAQAEQLHSMQAELQQLHHLAQAKGAFTRPEPVAPPSHPVSVICFSRC</sequence>
<name>A0AAW1QEN9_9CHLO</name>
<comment type="caution">
    <text evidence="3">The sequence shown here is derived from an EMBL/GenBank/DDBJ whole genome shotgun (WGS) entry which is preliminary data.</text>
</comment>
<feature type="region of interest" description="Disordered" evidence="2">
    <location>
        <begin position="253"/>
        <end position="303"/>
    </location>
</feature>
<gene>
    <name evidence="3" type="ORF">WJX72_003720</name>
</gene>
<dbReference type="EMBL" id="JALJOR010000003">
    <property type="protein sequence ID" value="KAK9819893.1"/>
    <property type="molecule type" value="Genomic_DNA"/>
</dbReference>
<accession>A0AAW1QEN9</accession>
<evidence type="ECO:0000256" key="2">
    <source>
        <dbReference type="SAM" id="MobiDB-lite"/>
    </source>
</evidence>